<proteinExistence type="predicted"/>
<name>A0A2P2IPX1_RHIMU</name>
<evidence type="ECO:0000313" key="1">
    <source>
        <dbReference type="EMBL" id="MBW83227.1"/>
    </source>
</evidence>
<reference evidence="1" key="1">
    <citation type="submission" date="2018-02" db="EMBL/GenBank/DDBJ databases">
        <title>Rhizophora mucronata_Transcriptome.</title>
        <authorList>
            <person name="Meera S.P."/>
            <person name="Sreeshan A."/>
            <person name="Augustine A."/>
        </authorList>
    </citation>
    <scope>NUCLEOTIDE SEQUENCE</scope>
    <source>
        <tissue evidence="1">Leaf</tissue>
    </source>
</reference>
<accession>A0A2P2IPX1</accession>
<sequence>MILRSWIARATFLLEELGDFHKTTFSKRGRSPIYPKGGVSWCKLGCLH</sequence>
<protein>
    <submittedName>
        <fullName evidence="1">Uncharacterized protein MANES_08G024800</fullName>
    </submittedName>
</protein>
<dbReference type="EMBL" id="GGEC01002744">
    <property type="protein sequence ID" value="MBW83227.1"/>
    <property type="molecule type" value="Transcribed_RNA"/>
</dbReference>
<organism evidence="1">
    <name type="scientific">Rhizophora mucronata</name>
    <name type="common">Asiatic mangrove</name>
    <dbReference type="NCBI Taxonomy" id="61149"/>
    <lineage>
        <taxon>Eukaryota</taxon>
        <taxon>Viridiplantae</taxon>
        <taxon>Streptophyta</taxon>
        <taxon>Embryophyta</taxon>
        <taxon>Tracheophyta</taxon>
        <taxon>Spermatophyta</taxon>
        <taxon>Magnoliopsida</taxon>
        <taxon>eudicotyledons</taxon>
        <taxon>Gunneridae</taxon>
        <taxon>Pentapetalae</taxon>
        <taxon>rosids</taxon>
        <taxon>fabids</taxon>
        <taxon>Malpighiales</taxon>
        <taxon>Rhizophoraceae</taxon>
        <taxon>Rhizophora</taxon>
    </lineage>
</organism>
<dbReference type="AlphaFoldDB" id="A0A2P2IPX1"/>